<dbReference type="Proteomes" id="UP000014984">
    <property type="component" value="Chromosome"/>
</dbReference>
<dbReference type="RefSeq" id="WP_020834195.1">
    <property type="nucleotide sequence ID" value="NC_021846.1"/>
</dbReference>
<keyword evidence="2" id="KW-1185">Reference proteome</keyword>
<dbReference type="PATRIC" id="fig|1276220.3.peg.411"/>
<dbReference type="AlphaFoldDB" id="S5LWP0"/>
<accession>S5LWP0</accession>
<sequence length="91" mass="10794">MNKNSLEKIIYKMLDLKLLEVKREIKNISFNDLYGYLMDVILKKNSVKDLNDISFYIMNIKINKLFEYMNLVEITQKNDTVINDLKSILEG</sequence>
<reference evidence="1 2" key="1">
    <citation type="journal article" date="2013" name="Genome Biol. Evol.">
        <title>Comparison of metabolic capacities and inference of gene content evolution in mosquito-associated Spiroplasma diminutum and S. taiwanense.</title>
        <authorList>
            <person name="Lo W.S."/>
            <person name="Ku C."/>
            <person name="Chen L.L."/>
            <person name="Chang T.H."/>
            <person name="Kuo C.H."/>
        </authorList>
    </citation>
    <scope>NUCLEOTIDE SEQUENCE [LARGE SCALE GENOMIC DNA]</scope>
    <source>
        <strain evidence="1">CT-1</strain>
    </source>
</reference>
<dbReference type="STRING" id="1276220.STAIW_v1c04060"/>
<protein>
    <submittedName>
        <fullName evidence="1">Uncharacterized protein</fullName>
    </submittedName>
</protein>
<gene>
    <name evidence="1" type="ORF">STAIW_v1c04060</name>
</gene>
<dbReference type="HOGENOM" id="CLU_182332_0_0_14"/>
<evidence type="ECO:0000313" key="2">
    <source>
        <dbReference type="Proteomes" id="UP000014984"/>
    </source>
</evidence>
<name>S5LWP0_9MOLU</name>
<dbReference type="OrthoDB" id="389807at2"/>
<dbReference type="EMBL" id="CP005074">
    <property type="protein sequence ID" value="AGR41056.1"/>
    <property type="molecule type" value="Genomic_DNA"/>
</dbReference>
<proteinExistence type="predicted"/>
<dbReference type="KEGG" id="stai:STAIW_v1c04060"/>
<evidence type="ECO:0000313" key="1">
    <source>
        <dbReference type="EMBL" id="AGR41056.1"/>
    </source>
</evidence>
<organism evidence="1 2">
    <name type="scientific">Spiroplasma taiwanense CT-1</name>
    <dbReference type="NCBI Taxonomy" id="1276220"/>
    <lineage>
        <taxon>Bacteria</taxon>
        <taxon>Bacillati</taxon>
        <taxon>Mycoplasmatota</taxon>
        <taxon>Mollicutes</taxon>
        <taxon>Entomoplasmatales</taxon>
        <taxon>Spiroplasmataceae</taxon>
        <taxon>Spiroplasma</taxon>
    </lineage>
</organism>